<sequence length="282" mass="33296">MNFVIKNVDCLEYIKELKNKYNKPIFDAIITDPPYNISKKNNFETIGRKGIDFGLWDYGFDQISWIKEASTLLKEGGSIIIFNDWKNFGEISRTLEELNFEIKDLIRWIKNNPMPRNIDRRYVTDFELAIWAVKGNEKWTFNRPSNNKYRRPEFIYPIVPKSENKIHPTQKNVSLLEELIAIHTNKNDLIFDPFMGSGSTCIAALKEGRRFMGCEISKEYFEKAERRINRFWMNNFGKFIEVNRSPLYYLGDKYKLIPQIASNFPEKIETFYDIFAGGVFII</sequence>
<dbReference type="GO" id="GO:0003677">
    <property type="term" value="F:DNA binding"/>
    <property type="evidence" value="ECO:0007669"/>
    <property type="project" value="InterPro"/>
</dbReference>
<proteinExistence type="inferred from homology"/>
<dbReference type="AlphaFoldDB" id="A0AAP4ELZ9"/>
<evidence type="ECO:0000256" key="5">
    <source>
        <dbReference type="ARBA" id="ARBA00047942"/>
    </source>
</evidence>
<dbReference type="GO" id="GO:0032259">
    <property type="term" value="P:methylation"/>
    <property type="evidence" value="ECO:0007669"/>
    <property type="project" value="UniProtKB-KW"/>
</dbReference>
<dbReference type="InterPro" id="IPR002052">
    <property type="entry name" value="DNA_methylase_N6_adenine_CS"/>
</dbReference>
<evidence type="ECO:0000259" key="7">
    <source>
        <dbReference type="Pfam" id="PF01555"/>
    </source>
</evidence>
<dbReference type="InterPro" id="IPR001091">
    <property type="entry name" value="RM_Methyltransferase"/>
</dbReference>
<dbReference type="InterPro" id="IPR002941">
    <property type="entry name" value="DNA_methylase_N4/N6"/>
</dbReference>
<dbReference type="GO" id="GO:0008170">
    <property type="term" value="F:N-methyltransferase activity"/>
    <property type="evidence" value="ECO:0007669"/>
    <property type="project" value="InterPro"/>
</dbReference>
<evidence type="ECO:0000256" key="4">
    <source>
        <dbReference type="ARBA" id="ARBA00022691"/>
    </source>
</evidence>
<evidence type="ECO:0000313" key="9">
    <source>
        <dbReference type="Proteomes" id="UP001233782"/>
    </source>
</evidence>
<dbReference type="EMBL" id="JASBCP010000001">
    <property type="protein sequence ID" value="MDI3047798.1"/>
    <property type="molecule type" value="Genomic_DNA"/>
</dbReference>
<accession>A0AAP4ELZ9</accession>
<organism evidence="8 9">
    <name type="scientific">Metamycoplasma hyosynoviae</name>
    <dbReference type="NCBI Taxonomy" id="29559"/>
    <lineage>
        <taxon>Bacteria</taxon>
        <taxon>Bacillati</taxon>
        <taxon>Mycoplasmatota</taxon>
        <taxon>Mycoplasmoidales</taxon>
        <taxon>Metamycoplasmataceae</taxon>
        <taxon>Metamycoplasma</taxon>
    </lineage>
</organism>
<dbReference type="GO" id="GO:0005737">
    <property type="term" value="C:cytoplasm"/>
    <property type="evidence" value="ECO:0007669"/>
    <property type="project" value="TreeGrafter"/>
</dbReference>
<dbReference type="PROSITE" id="PS00092">
    <property type="entry name" value="N6_MTASE"/>
    <property type="match status" value="1"/>
</dbReference>
<dbReference type="EC" id="2.1.1.-" evidence="6"/>
<evidence type="ECO:0000256" key="6">
    <source>
        <dbReference type="RuleBase" id="RU362026"/>
    </source>
</evidence>
<dbReference type="Proteomes" id="UP001233782">
    <property type="component" value="Unassembled WGS sequence"/>
</dbReference>
<keyword evidence="3" id="KW-0808">Transferase</keyword>
<evidence type="ECO:0000256" key="3">
    <source>
        <dbReference type="ARBA" id="ARBA00022679"/>
    </source>
</evidence>
<dbReference type="Pfam" id="PF01555">
    <property type="entry name" value="N6_N4_Mtase"/>
    <property type="match status" value="1"/>
</dbReference>
<evidence type="ECO:0000313" key="8">
    <source>
        <dbReference type="EMBL" id="MDI3047798.1"/>
    </source>
</evidence>
<comment type="caution">
    <text evidence="8">The sequence shown here is derived from an EMBL/GenBank/DDBJ whole genome shotgun (WGS) entry which is preliminary data.</text>
</comment>
<dbReference type="PANTHER" id="PTHR13370">
    <property type="entry name" value="RNA METHYLASE-RELATED"/>
    <property type="match status" value="1"/>
</dbReference>
<evidence type="ECO:0000256" key="1">
    <source>
        <dbReference type="ARBA" id="ARBA00006594"/>
    </source>
</evidence>
<reference evidence="8" key="1">
    <citation type="submission" date="2023-04" db="EMBL/GenBank/DDBJ databases">
        <title>Genomes of recent Mycoplasma hyosynoviae isolates 2023.</title>
        <authorList>
            <person name="Spergser J."/>
        </authorList>
    </citation>
    <scope>NUCLEOTIDE SEQUENCE</scope>
    <source>
        <strain evidence="8">SN1J23N</strain>
    </source>
</reference>
<gene>
    <name evidence="8" type="ORF">QJ129_00790</name>
</gene>
<evidence type="ECO:0000256" key="2">
    <source>
        <dbReference type="ARBA" id="ARBA00022603"/>
    </source>
</evidence>
<protein>
    <recommendedName>
        <fullName evidence="6">Methyltransferase</fullName>
        <ecNumber evidence="6">2.1.1.-</ecNumber>
    </recommendedName>
</protein>
<comment type="catalytic activity">
    <reaction evidence="5">
        <text>a 2'-deoxyadenosine in DNA + S-adenosyl-L-methionine = an N(6)-methyl-2'-deoxyadenosine in DNA + S-adenosyl-L-homocysteine + H(+)</text>
        <dbReference type="Rhea" id="RHEA:15197"/>
        <dbReference type="Rhea" id="RHEA-COMP:12418"/>
        <dbReference type="Rhea" id="RHEA-COMP:12419"/>
        <dbReference type="ChEBI" id="CHEBI:15378"/>
        <dbReference type="ChEBI" id="CHEBI:57856"/>
        <dbReference type="ChEBI" id="CHEBI:59789"/>
        <dbReference type="ChEBI" id="CHEBI:90615"/>
        <dbReference type="ChEBI" id="CHEBI:90616"/>
        <dbReference type="EC" id="2.1.1.72"/>
    </reaction>
</comment>
<dbReference type="InterPro" id="IPR029063">
    <property type="entry name" value="SAM-dependent_MTases_sf"/>
</dbReference>
<dbReference type="SUPFAM" id="SSF53335">
    <property type="entry name" value="S-adenosyl-L-methionine-dependent methyltransferases"/>
    <property type="match status" value="2"/>
</dbReference>
<dbReference type="GO" id="GO:0009007">
    <property type="term" value="F:site-specific DNA-methyltransferase (adenine-specific) activity"/>
    <property type="evidence" value="ECO:0007669"/>
    <property type="project" value="UniProtKB-EC"/>
</dbReference>
<dbReference type="Pfam" id="PF02086">
    <property type="entry name" value="MethyltransfD12"/>
    <property type="match status" value="1"/>
</dbReference>
<comment type="similarity">
    <text evidence="1 6">Belongs to the N(4)/N(6)-methyltransferase family.</text>
</comment>
<dbReference type="GO" id="GO:0009307">
    <property type="term" value="P:DNA restriction-modification system"/>
    <property type="evidence" value="ECO:0007669"/>
    <property type="project" value="InterPro"/>
</dbReference>
<dbReference type="InterPro" id="IPR012327">
    <property type="entry name" value="MeTrfase_D12"/>
</dbReference>
<name>A0AAP4ELZ9_9BACT</name>
<keyword evidence="2 8" id="KW-0489">Methyltransferase</keyword>
<dbReference type="PANTHER" id="PTHR13370:SF3">
    <property type="entry name" value="TRNA (GUANINE(10)-N2)-METHYLTRANSFERASE HOMOLOG"/>
    <property type="match status" value="1"/>
</dbReference>
<keyword evidence="4" id="KW-0949">S-adenosyl-L-methionine</keyword>
<dbReference type="Gene3D" id="3.40.50.150">
    <property type="entry name" value="Vaccinia Virus protein VP39"/>
    <property type="match status" value="2"/>
</dbReference>
<feature type="domain" description="DNA methylase N-4/N-6" evidence="7">
    <location>
        <begin position="27"/>
        <end position="225"/>
    </location>
</feature>
<dbReference type="PRINTS" id="PR00508">
    <property type="entry name" value="S21N4MTFRASE"/>
</dbReference>